<dbReference type="GO" id="GO:0005840">
    <property type="term" value="C:ribosome"/>
    <property type="evidence" value="ECO:0007669"/>
    <property type="project" value="UniProtKB-KW"/>
</dbReference>
<proteinExistence type="predicted"/>
<accession>A0A1D3TIJ0</accession>
<dbReference type="Proteomes" id="UP000242942">
    <property type="component" value="Chromosome 9"/>
</dbReference>
<organism evidence="2 3">
    <name type="scientific">Plasmodium ovale</name>
    <name type="common">malaria parasite P. ovale</name>
    <dbReference type="NCBI Taxonomy" id="36330"/>
    <lineage>
        <taxon>Eukaryota</taxon>
        <taxon>Sar</taxon>
        <taxon>Alveolata</taxon>
        <taxon>Apicomplexa</taxon>
        <taxon>Aconoidasida</taxon>
        <taxon>Haemosporida</taxon>
        <taxon>Plasmodiidae</taxon>
        <taxon>Plasmodium</taxon>
        <taxon>Plasmodium (Plasmodium)</taxon>
    </lineage>
</organism>
<evidence type="ECO:0000259" key="1">
    <source>
        <dbReference type="Pfam" id="PF01778"/>
    </source>
</evidence>
<keyword evidence="2" id="KW-0687">Ribonucleoprotein</keyword>
<gene>
    <name evidence="2" type="primary">PocGH01_09048700</name>
    <name evidence="2" type="ORF">POCGH01_09048700</name>
</gene>
<dbReference type="VEuPathDB" id="PlasmoDB:PocGH01_09048700"/>
<dbReference type="InterPro" id="IPR029004">
    <property type="entry name" value="Ribosomal_eL28/Mak16"/>
</dbReference>
<evidence type="ECO:0000313" key="2">
    <source>
        <dbReference type="EMBL" id="SCP04750.1"/>
    </source>
</evidence>
<name>A0A1D3TIJ0_PLAOA</name>
<keyword evidence="2" id="KW-0689">Ribosomal protein</keyword>
<keyword evidence="3" id="KW-1185">Reference proteome</keyword>
<dbReference type="EMBL" id="LT594590">
    <property type="protein sequence ID" value="SCP04750.1"/>
    <property type="molecule type" value="Genomic_DNA"/>
</dbReference>
<reference evidence="2 3" key="1">
    <citation type="submission" date="2016-06" db="EMBL/GenBank/DDBJ databases">
        <authorList>
            <consortium name="Pathogen Informatics"/>
        </authorList>
    </citation>
    <scope>NUCLEOTIDE SEQUENCE [LARGE SCALE GENOMIC DNA]</scope>
    <source>
        <strain evidence="2">PocGH01</strain>
    </source>
</reference>
<dbReference type="OrthoDB" id="338850at2759"/>
<feature type="domain" description="Ribosomal eL28/Mak16" evidence="1">
    <location>
        <begin position="8"/>
        <end position="119"/>
    </location>
</feature>
<evidence type="ECO:0000313" key="3">
    <source>
        <dbReference type="Proteomes" id="UP000242942"/>
    </source>
</evidence>
<dbReference type="Gene3D" id="3.30.390.110">
    <property type="match status" value="1"/>
</dbReference>
<sequence length="127" mass="14722">MVNMSAPLLWELTKNNNCFLIKNPSGRKEKFLCNPYNINCKNTLSSSGLIKDNAINLRFINGKVVLCVKTIKDGVVLNKEYRTKNKENAKKLIMEHGKNETPYNLERLMKKYNRLSKLYDIPQKSNK</sequence>
<dbReference type="VEuPathDB" id="PlasmoDB:POWCR01_090043900"/>
<dbReference type="Pfam" id="PF01778">
    <property type="entry name" value="Ribosomal_L28e"/>
    <property type="match status" value="1"/>
</dbReference>
<dbReference type="AlphaFoldDB" id="A0A1D3TIJ0"/>
<protein>
    <submittedName>
        <fullName evidence="2">60S ribosomal protein L28, putative</fullName>
    </submittedName>
</protein>